<dbReference type="InterPro" id="IPR010730">
    <property type="entry name" value="HET"/>
</dbReference>
<gene>
    <name evidence="1" type="ORF">BDV37DRAFT_268674</name>
</gene>
<accession>A0A5N6HYN2</accession>
<dbReference type="OrthoDB" id="5135333at2759"/>
<dbReference type="EMBL" id="ML736744">
    <property type="protein sequence ID" value="KAE8408310.1"/>
    <property type="molecule type" value="Genomic_DNA"/>
</dbReference>
<dbReference type="Pfam" id="PF06985">
    <property type="entry name" value="HET"/>
    <property type="match status" value="1"/>
</dbReference>
<keyword evidence="2" id="KW-1185">Reference proteome</keyword>
<evidence type="ECO:0000313" key="2">
    <source>
        <dbReference type="Proteomes" id="UP000325579"/>
    </source>
</evidence>
<dbReference type="GeneID" id="43668910"/>
<dbReference type="Proteomes" id="UP000325579">
    <property type="component" value="Unassembled WGS sequence"/>
</dbReference>
<sequence length="547" mass="61427">MASDTSAFAHTVLPTDAHHIRLLKFEDTASTGPLRLSLGVYKFSDEPVYNALSYEWGDDTADRTIFINNRPFLIRDNLHTCLGILAGSEQRSTPFFADAICINQEDTPERSAQVQRMGDVYSQAQKVLVWLGPGTAESDLIFDICAEAKQNEIDLEGSSGNALDMLYQRSYWTRLWIIQELFLAQDAVVFCGSKSAPWSSFRELTTAVRGEFVLGGFTGAEIQLGSSSRGLHTRKVLSYLDRKDREDSILNQTIDEIVVKFGEAQCRDVRDRVYGLLGLARMPEDSRGLRIMADYSATTVNLFVRLLSNMPYVLPLKYTALEVFNILQLHHVHDCAWDVGIPDKICDLGFEVGLTHLGHTRHANSQSSVCDWCKSQGKMQKHPTFELDEHLRQELRGKAISEFMVGRIQCSLAAHNCGPLLSLGPYNSCVTARELNEGDELFLMEGTNLVLIGHKGNADDESDQPGMEFTRGVLAHTKDEEGILRAAKLLEACLPSLPAPREVRLEKARWEIPRYPFDVIYEELTLRQVMLILTQAAQHSNHYDEPL</sequence>
<dbReference type="RefSeq" id="XP_031945629.1">
    <property type="nucleotide sequence ID" value="XM_032084219.1"/>
</dbReference>
<proteinExistence type="predicted"/>
<evidence type="ECO:0000313" key="1">
    <source>
        <dbReference type="EMBL" id="KAE8408310.1"/>
    </source>
</evidence>
<protein>
    <submittedName>
        <fullName evidence="1">Heterokaryon incompatibility protein-domain-containing protein</fullName>
    </submittedName>
</protein>
<reference evidence="1 2" key="1">
    <citation type="submission" date="2019-04" db="EMBL/GenBank/DDBJ databases">
        <authorList>
            <consortium name="DOE Joint Genome Institute"/>
            <person name="Mondo S."/>
            <person name="Kjaerbolling I."/>
            <person name="Vesth T."/>
            <person name="Frisvad J.C."/>
            <person name="Nybo J.L."/>
            <person name="Theobald S."/>
            <person name="Kildgaard S."/>
            <person name="Isbrandt T."/>
            <person name="Kuo A."/>
            <person name="Sato A."/>
            <person name="Lyhne E.K."/>
            <person name="Kogle M.E."/>
            <person name="Wiebenga A."/>
            <person name="Kun R.S."/>
            <person name="Lubbers R.J."/>
            <person name="Makela M.R."/>
            <person name="Barry K."/>
            <person name="Chovatia M."/>
            <person name="Clum A."/>
            <person name="Daum C."/>
            <person name="Haridas S."/>
            <person name="He G."/>
            <person name="LaButti K."/>
            <person name="Lipzen A."/>
            <person name="Riley R."/>
            <person name="Salamov A."/>
            <person name="Simmons B.A."/>
            <person name="Magnuson J.K."/>
            <person name="Henrissat B."/>
            <person name="Mortensen U.H."/>
            <person name="Larsen T.O."/>
            <person name="Devries R.P."/>
            <person name="Grigoriev I.V."/>
            <person name="Machida M."/>
            <person name="Baker S.E."/>
            <person name="Andersen M.R."/>
            <person name="Cantor M.N."/>
            <person name="Hua S.X."/>
        </authorList>
    </citation>
    <scope>NUCLEOTIDE SEQUENCE [LARGE SCALE GENOMIC DNA]</scope>
    <source>
        <strain evidence="1 2">CBS 119388</strain>
    </source>
</reference>
<dbReference type="AlphaFoldDB" id="A0A5N7DPC0"/>
<dbReference type="PANTHER" id="PTHR24148:SF64">
    <property type="entry name" value="HETEROKARYON INCOMPATIBILITY DOMAIN-CONTAINING PROTEIN"/>
    <property type="match status" value="1"/>
</dbReference>
<dbReference type="InterPro" id="IPR052895">
    <property type="entry name" value="HetReg/Transcr_Mod"/>
</dbReference>
<accession>A0A5N7DPC0</accession>
<name>A0A5N7DPC0_9EURO</name>
<dbReference type="PANTHER" id="PTHR24148">
    <property type="entry name" value="ANKYRIN REPEAT DOMAIN-CONTAINING PROTEIN 39 HOMOLOG-RELATED"/>
    <property type="match status" value="1"/>
</dbReference>
<organism evidence="1 2">
    <name type="scientific">Aspergillus pseudonomiae</name>
    <dbReference type="NCBI Taxonomy" id="1506151"/>
    <lineage>
        <taxon>Eukaryota</taxon>
        <taxon>Fungi</taxon>
        <taxon>Dikarya</taxon>
        <taxon>Ascomycota</taxon>
        <taxon>Pezizomycotina</taxon>
        <taxon>Eurotiomycetes</taxon>
        <taxon>Eurotiomycetidae</taxon>
        <taxon>Eurotiales</taxon>
        <taxon>Aspergillaceae</taxon>
        <taxon>Aspergillus</taxon>
        <taxon>Aspergillus subgen. Circumdati</taxon>
    </lineage>
</organism>